<feature type="compositionally biased region" description="Acidic residues" evidence="1">
    <location>
        <begin position="394"/>
        <end position="421"/>
    </location>
</feature>
<gene>
    <name evidence="2" type="ORF">EVOR1521_LOCUS5661</name>
</gene>
<feature type="compositionally biased region" description="Low complexity" evidence="1">
    <location>
        <begin position="377"/>
        <end position="390"/>
    </location>
</feature>
<comment type="caution">
    <text evidence="2">The sequence shown here is derived from an EMBL/GenBank/DDBJ whole genome shotgun (WGS) entry which is preliminary data.</text>
</comment>
<proteinExistence type="predicted"/>
<keyword evidence="3" id="KW-1185">Reference proteome</keyword>
<feature type="region of interest" description="Disordered" evidence="1">
    <location>
        <begin position="372"/>
        <end position="448"/>
    </location>
</feature>
<organism evidence="2 3">
    <name type="scientific">Effrenium voratum</name>
    <dbReference type="NCBI Taxonomy" id="2562239"/>
    <lineage>
        <taxon>Eukaryota</taxon>
        <taxon>Sar</taxon>
        <taxon>Alveolata</taxon>
        <taxon>Dinophyceae</taxon>
        <taxon>Suessiales</taxon>
        <taxon>Symbiodiniaceae</taxon>
        <taxon>Effrenium</taxon>
    </lineage>
</organism>
<feature type="compositionally biased region" description="Polar residues" evidence="1">
    <location>
        <begin position="423"/>
        <end position="435"/>
    </location>
</feature>
<evidence type="ECO:0000313" key="3">
    <source>
        <dbReference type="Proteomes" id="UP001178507"/>
    </source>
</evidence>
<dbReference type="Proteomes" id="UP001178507">
    <property type="component" value="Unassembled WGS sequence"/>
</dbReference>
<dbReference type="EMBL" id="CAUJNA010000412">
    <property type="protein sequence ID" value="CAJ1376648.1"/>
    <property type="molecule type" value="Genomic_DNA"/>
</dbReference>
<dbReference type="AlphaFoldDB" id="A0AA36MQS4"/>
<protein>
    <submittedName>
        <fullName evidence="2">Uncharacterized protein</fullName>
    </submittedName>
</protein>
<feature type="region of interest" description="Disordered" evidence="1">
    <location>
        <begin position="248"/>
        <end position="270"/>
    </location>
</feature>
<reference evidence="2" key="1">
    <citation type="submission" date="2023-08" db="EMBL/GenBank/DDBJ databases">
        <authorList>
            <person name="Chen Y."/>
            <person name="Shah S."/>
            <person name="Dougan E. K."/>
            <person name="Thang M."/>
            <person name="Chan C."/>
        </authorList>
    </citation>
    <scope>NUCLEOTIDE SEQUENCE</scope>
</reference>
<sequence length="448" mass="50951">MDVFMRLFGLCTLEKADNSEKDASDMQLSAFEYRQYQTRLEPSQQRLVERVVNQWVAMLVKGMVMRVNGFEEKTFLDRDLLNLELGGELYPLEALCRVEMFKESDDEIVNLPWVVELTFDFEDGETILAFAFDRERHRLQFALTLRVLRTRNAHLNLSGTFEVLNRDEDEDEDEGPSFHKMVTSNRYDVQGAGISVIISVGTLKINQHLRCNNRHVYLEFFSDYPRRDKFLYARSSYNNLPGTVLADSENKRELKDQEKSGADPDGKRNRGDQALCKINFDMKNVKMKIPKVPFTIHGRLMAKDDFFPTAVANFELAITKAHLQDRRDSNSPKNPEAVDLPLLRAWKNDDGPEEVAVLGLRFIGRIVTEEMERKKNNSGARRNASNADGSGEAGSDEDEEEEEEEEDEEAEDSEEESDENQEPGGTSSLQESGSKGSELANSSNSSAS</sequence>
<accession>A0AA36MQS4</accession>
<evidence type="ECO:0000313" key="2">
    <source>
        <dbReference type="EMBL" id="CAJ1376648.1"/>
    </source>
</evidence>
<evidence type="ECO:0000256" key="1">
    <source>
        <dbReference type="SAM" id="MobiDB-lite"/>
    </source>
</evidence>
<name>A0AA36MQS4_9DINO</name>